<proteinExistence type="inferred from homology"/>
<dbReference type="AlphaFoldDB" id="A0A448Z351"/>
<keyword evidence="6" id="KW-0732">Signal</keyword>
<feature type="transmembrane region" description="Helical" evidence="5">
    <location>
        <begin position="637"/>
        <end position="659"/>
    </location>
</feature>
<dbReference type="GO" id="GO:0016491">
    <property type="term" value="F:oxidoreductase activity"/>
    <property type="evidence" value="ECO:0007669"/>
    <property type="project" value="UniProtKB-KW"/>
</dbReference>
<evidence type="ECO:0000256" key="1">
    <source>
        <dbReference type="ARBA" id="ARBA00010609"/>
    </source>
</evidence>
<feature type="chain" id="PRO_5019451513" description="Plastocyanin-like domain-containing protein" evidence="6">
    <location>
        <begin position="40"/>
        <end position="692"/>
    </location>
</feature>
<feature type="domain" description="Plastocyanin-like" evidence="8">
    <location>
        <begin position="189"/>
        <end position="265"/>
    </location>
</feature>
<dbReference type="PROSITE" id="PS00080">
    <property type="entry name" value="MULTICOPPER_OXIDASE2"/>
    <property type="match status" value="1"/>
</dbReference>
<name>A0A448Z351_9STRA</name>
<dbReference type="InterPro" id="IPR002355">
    <property type="entry name" value="Cu_oxidase_Cu_BS"/>
</dbReference>
<keyword evidence="5" id="KW-1133">Transmembrane helix</keyword>
<dbReference type="Proteomes" id="UP000291116">
    <property type="component" value="Unassembled WGS sequence"/>
</dbReference>
<dbReference type="Pfam" id="PF07732">
    <property type="entry name" value="Cu-oxidase_3"/>
    <property type="match status" value="1"/>
</dbReference>
<dbReference type="OrthoDB" id="2121828at2759"/>
<gene>
    <name evidence="9" type="ORF">PSNMU_V1.4_AUG-EV-PASAV3_0032530</name>
</gene>
<reference evidence="9 10" key="1">
    <citation type="submission" date="2019-01" db="EMBL/GenBank/DDBJ databases">
        <authorList>
            <person name="Ferrante I. M."/>
        </authorList>
    </citation>
    <scope>NUCLEOTIDE SEQUENCE [LARGE SCALE GENOMIC DNA]</scope>
    <source>
        <strain evidence="9 10">B856</strain>
    </source>
</reference>
<comment type="similarity">
    <text evidence="1">Belongs to the multicopper oxidase family.</text>
</comment>
<dbReference type="PANTHER" id="PTHR11709:SF2">
    <property type="entry name" value="MULTICOPPER OXIDASE LPR1"/>
    <property type="match status" value="1"/>
</dbReference>
<dbReference type="InterPro" id="IPR008972">
    <property type="entry name" value="Cupredoxin"/>
</dbReference>
<evidence type="ECO:0000259" key="8">
    <source>
        <dbReference type="Pfam" id="PF07732"/>
    </source>
</evidence>
<evidence type="ECO:0000313" key="10">
    <source>
        <dbReference type="Proteomes" id="UP000291116"/>
    </source>
</evidence>
<keyword evidence="10" id="KW-1185">Reference proteome</keyword>
<feature type="signal peptide" evidence="6">
    <location>
        <begin position="1"/>
        <end position="39"/>
    </location>
</feature>
<dbReference type="InterPro" id="IPR011707">
    <property type="entry name" value="Cu-oxidase-like_N"/>
</dbReference>
<organism evidence="9 10">
    <name type="scientific">Pseudo-nitzschia multistriata</name>
    <dbReference type="NCBI Taxonomy" id="183589"/>
    <lineage>
        <taxon>Eukaryota</taxon>
        <taxon>Sar</taxon>
        <taxon>Stramenopiles</taxon>
        <taxon>Ochrophyta</taxon>
        <taxon>Bacillariophyta</taxon>
        <taxon>Bacillariophyceae</taxon>
        <taxon>Bacillariophycidae</taxon>
        <taxon>Bacillariales</taxon>
        <taxon>Bacillariaceae</taxon>
        <taxon>Pseudo-nitzschia</taxon>
    </lineage>
</organism>
<evidence type="ECO:0008006" key="11">
    <source>
        <dbReference type="Google" id="ProtNLM"/>
    </source>
</evidence>
<dbReference type="SUPFAM" id="SSF49503">
    <property type="entry name" value="Cupredoxins"/>
    <property type="match status" value="3"/>
</dbReference>
<dbReference type="InterPro" id="IPR011706">
    <property type="entry name" value="Cu-oxidase_C"/>
</dbReference>
<accession>A0A448Z351</accession>
<sequence length="692" mass="77194">MRPFEQTMRKTLSNRPGTALACAAALLLLLSATATTVSAYADPRSSSGSGRKTTDFIDCNDPCNGGDVNYELVASVQTIKLAFGNHTFRGRTFARPDPTTNRVREGGNNHMGPTLTVKPGQSMHIKFRNELFPEETEGLLPKNVTLYDYWSRLITPGEKIKYEYYKKPVDAPELMEVDWSNIPGNFDWTNLHLHGLDVQVHMFDPVGTHDPRAPHVAIGPGSCYCYRFDVPEDHPDGLYWYHPHLHGSSAVQLWGGMMGLVKVEGKLMEDLERYNVRDSRDFVIWDPALQSVKDAKPDADHDVEVDEFLAGQTTLSKIHPFLVNGEITPVFGGVGVGEVLHLRVLCGTIENENTFIVYKKAPPGEEVDYATYDWKEHAVPFYVVASDGVTHGGQPRRREVLVLAGGQREELLLVFDEPGEYVVSQQGIQGMQFFDMYGHPHDQLLAEIHVEERPGGDRLPTVPVGEMVFAPGYRPEETIESHQISRTETIVFSMGTNRDTAPFPQYYINGKAFSPDRLDFRADPGEAVEYILVNANHNYHPFHIHVNRFQVKQMGSELSSKKYPILDEMTDFDQDVWRDTVAVPPNGRTRIWVQYKNYTGKTVLHCHFLAHEDTGMMATLFIGPPEEFGAEGSIPGLLLGSGMGLLVGAAFLALAGLLWGGMGPSHRPYGHYLYSRAAMNELKASAASKTLD</sequence>
<keyword evidence="2" id="KW-0479">Metal-binding</keyword>
<keyword evidence="5" id="KW-0812">Transmembrane</keyword>
<dbReference type="CDD" id="cd13900">
    <property type="entry name" value="CuRO_3_Tth-MCO_like"/>
    <property type="match status" value="1"/>
</dbReference>
<dbReference type="GO" id="GO:0005507">
    <property type="term" value="F:copper ion binding"/>
    <property type="evidence" value="ECO:0007669"/>
    <property type="project" value="InterPro"/>
</dbReference>
<dbReference type="EMBL" id="CAACVS010000093">
    <property type="protein sequence ID" value="VEU36547.1"/>
    <property type="molecule type" value="Genomic_DNA"/>
</dbReference>
<dbReference type="Gene3D" id="2.60.40.420">
    <property type="entry name" value="Cupredoxins - blue copper proteins"/>
    <property type="match status" value="3"/>
</dbReference>
<evidence type="ECO:0000259" key="7">
    <source>
        <dbReference type="Pfam" id="PF07731"/>
    </source>
</evidence>
<feature type="region of interest" description="Disordered" evidence="4">
    <location>
        <begin position="92"/>
        <end position="113"/>
    </location>
</feature>
<protein>
    <recommendedName>
        <fullName evidence="11">Plastocyanin-like domain-containing protein</fullName>
    </recommendedName>
</protein>
<evidence type="ECO:0000256" key="3">
    <source>
        <dbReference type="ARBA" id="ARBA00023002"/>
    </source>
</evidence>
<evidence type="ECO:0000256" key="5">
    <source>
        <dbReference type="SAM" id="Phobius"/>
    </source>
</evidence>
<keyword evidence="5" id="KW-0472">Membrane</keyword>
<dbReference type="PANTHER" id="PTHR11709">
    <property type="entry name" value="MULTI-COPPER OXIDASE"/>
    <property type="match status" value="1"/>
</dbReference>
<keyword evidence="3" id="KW-0560">Oxidoreductase</keyword>
<evidence type="ECO:0000313" key="9">
    <source>
        <dbReference type="EMBL" id="VEU36547.1"/>
    </source>
</evidence>
<evidence type="ECO:0000256" key="6">
    <source>
        <dbReference type="SAM" id="SignalP"/>
    </source>
</evidence>
<dbReference type="InterPro" id="IPR045087">
    <property type="entry name" value="Cu-oxidase_fam"/>
</dbReference>
<evidence type="ECO:0000256" key="2">
    <source>
        <dbReference type="ARBA" id="ARBA00022723"/>
    </source>
</evidence>
<dbReference type="Pfam" id="PF07731">
    <property type="entry name" value="Cu-oxidase_2"/>
    <property type="match status" value="1"/>
</dbReference>
<feature type="domain" description="Plastocyanin-like" evidence="7">
    <location>
        <begin position="491"/>
        <end position="622"/>
    </location>
</feature>
<evidence type="ECO:0000256" key="4">
    <source>
        <dbReference type="SAM" id="MobiDB-lite"/>
    </source>
</evidence>